<name>A0A820M172_9BILA</name>
<keyword evidence="1" id="KW-0479">Metal-binding</keyword>
<dbReference type="Pfam" id="PF00168">
    <property type="entry name" value="C2"/>
    <property type="match status" value="1"/>
</dbReference>
<dbReference type="GO" id="GO:0005509">
    <property type="term" value="F:calcium ion binding"/>
    <property type="evidence" value="ECO:0007669"/>
    <property type="project" value="TreeGrafter"/>
</dbReference>
<proteinExistence type="predicted"/>
<dbReference type="AlphaFoldDB" id="A0A820M172"/>
<comment type="caution">
    <text evidence="4">The sequence shown here is derived from an EMBL/GenBank/DDBJ whole genome shotgun (WGS) entry which is preliminary data.</text>
</comment>
<dbReference type="PANTHER" id="PTHR45911">
    <property type="entry name" value="C2 DOMAIN-CONTAINING PROTEIN"/>
    <property type="match status" value="1"/>
</dbReference>
<evidence type="ECO:0000313" key="4">
    <source>
        <dbReference type="EMBL" id="CAF4365291.1"/>
    </source>
</evidence>
<sequence>ISLQSIENRNSIIDTARTRTVPKTLNPLWNQDFIFRVDPSKHRLSFEIYDQNKHTKDEFLGMFYVDLNLNIPYESGEQPLLTKDYSLLKR</sequence>
<feature type="non-terminal residue" evidence="4">
    <location>
        <position position="90"/>
    </location>
</feature>
<protein>
    <recommendedName>
        <fullName evidence="3">C2 domain-containing protein</fullName>
    </recommendedName>
</protein>
<feature type="domain" description="C2" evidence="3">
    <location>
        <begin position="1"/>
        <end position="80"/>
    </location>
</feature>
<organism evidence="4 5">
    <name type="scientific">Rotaria sordida</name>
    <dbReference type="NCBI Taxonomy" id="392033"/>
    <lineage>
        <taxon>Eukaryota</taxon>
        <taxon>Metazoa</taxon>
        <taxon>Spiralia</taxon>
        <taxon>Gnathifera</taxon>
        <taxon>Rotifera</taxon>
        <taxon>Eurotatoria</taxon>
        <taxon>Bdelloidea</taxon>
        <taxon>Philodinida</taxon>
        <taxon>Philodinidae</taxon>
        <taxon>Rotaria</taxon>
    </lineage>
</organism>
<dbReference type="PROSITE" id="PS50004">
    <property type="entry name" value="C2"/>
    <property type="match status" value="1"/>
</dbReference>
<dbReference type="SUPFAM" id="SSF49562">
    <property type="entry name" value="C2 domain (Calcium/lipid-binding domain, CaLB)"/>
    <property type="match status" value="1"/>
</dbReference>
<dbReference type="EMBL" id="CAJOAX010068579">
    <property type="protein sequence ID" value="CAF4365291.1"/>
    <property type="molecule type" value="Genomic_DNA"/>
</dbReference>
<evidence type="ECO:0000313" key="5">
    <source>
        <dbReference type="Proteomes" id="UP000663823"/>
    </source>
</evidence>
<keyword evidence="2" id="KW-0106">Calcium</keyword>
<gene>
    <name evidence="4" type="ORF">OTI717_LOCUS43975</name>
</gene>
<dbReference type="Proteomes" id="UP000663823">
    <property type="component" value="Unassembled WGS sequence"/>
</dbReference>
<evidence type="ECO:0000256" key="1">
    <source>
        <dbReference type="ARBA" id="ARBA00022723"/>
    </source>
</evidence>
<dbReference type="InterPro" id="IPR000008">
    <property type="entry name" value="C2_dom"/>
</dbReference>
<dbReference type="GO" id="GO:0030672">
    <property type="term" value="C:synaptic vesicle membrane"/>
    <property type="evidence" value="ECO:0007669"/>
    <property type="project" value="TreeGrafter"/>
</dbReference>
<reference evidence="4" key="1">
    <citation type="submission" date="2021-02" db="EMBL/GenBank/DDBJ databases">
        <authorList>
            <person name="Nowell W R."/>
        </authorList>
    </citation>
    <scope>NUCLEOTIDE SEQUENCE</scope>
</reference>
<dbReference type="GO" id="GO:0046928">
    <property type="term" value="P:regulation of neurotransmitter secretion"/>
    <property type="evidence" value="ECO:0007669"/>
    <property type="project" value="TreeGrafter"/>
</dbReference>
<evidence type="ECO:0000256" key="2">
    <source>
        <dbReference type="ARBA" id="ARBA00022837"/>
    </source>
</evidence>
<dbReference type="InterPro" id="IPR035892">
    <property type="entry name" value="C2_domain_sf"/>
</dbReference>
<accession>A0A820M172</accession>
<dbReference type="Gene3D" id="2.60.40.150">
    <property type="entry name" value="C2 domain"/>
    <property type="match status" value="1"/>
</dbReference>
<evidence type="ECO:0000259" key="3">
    <source>
        <dbReference type="PROSITE" id="PS50004"/>
    </source>
</evidence>
<feature type="non-terminal residue" evidence="4">
    <location>
        <position position="1"/>
    </location>
</feature>
<dbReference type="PANTHER" id="PTHR45911:SF3">
    <property type="entry name" value="DYSFERLIN-RELATED"/>
    <property type="match status" value="1"/>
</dbReference>